<evidence type="ECO:0000313" key="2">
    <source>
        <dbReference type="Proteomes" id="UP000050741"/>
    </source>
</evidence>
<feature type="region of interest" description="Disordered" evidence="1">
    <location>
        <begin position="116"/>
        <end position="136"/>
    </location>
</feature>
<evidence type="ECO:0000313" key="3">
    <source>
        <dbReference type="WBParaSite" id="GPLIN_000389500"/>
    </source>
</evidence>
<dbReference type="WBParaSite" id="GPLIN_000389500">
    <property type="protein sequence ID" value="GPLIN_000389500"/>
    <property type="gene ID" value="GPLIN_000389500"/>
</dbReference>
<protein>
    <submittedName>
        <fullName evidence="3">Uncharacterized protein</fullName>
    </submittedName>
</protein>
<feature type="compositionally biased region" description="Polar residues" evidence="1">
    <location>
        <begin position="49"/>
        <end position="59"/>
    </location>
</feature>
<accession>A0A183BTF9</accession>
<feature type="region of interest" description="Disordered" evidence="1">
    <location>
        <begin position="1"/>
        <end position="93"/>
    </location>
</feature>
<feature type="compositionally biased region" description="Polar residues" evidence="1">
    <location>
        <begin position="1"/>
        <end position="12"/>
    </location>
</feature>
<sequence length="136" mass="15626">MSISTKSSNNGHRTAADDHQQEHLSFAHLDESEEQLQMLRHKIADLERQQSMNSPTSSDGFDLVAQNENELEDADGTLGDRNEFEEAKNHEEKEAKIAAAEFARYHEKITNMELEVKKHQKNPKNNKKHQSIILDF</sequence>
<keyword evidence="2" id="KW-1185">Reference proteome</keyword>
<dbReference type="AlphaFoldDB" id="A0A183BTF9"/>
<dbReference type="Proteomes" id="UP000050741">
    <property type="component" value="Unassembled WGS sequence"/>
</dbReference>
<reference evidence="2" key="1">
    <citation type="submission" date="2014-05" db="EMBL/GenBank/DDBJ databases">
        <title>The genome and life-stage specific transcriptomes of Globodera pallida elucidate key aspects of plant parasitism by a cyst nematode.</title>
        <authorList>
            <person name="Cotton J.A."/>
            <person name="Lilley C.J."/>
            <person name="Jones L.M."/>
            <person name="Kikuchi T."/>
            <person name="Reid A.J."/>
            <person name="Thorpe P."/>
            <person name="Tsai I.J."/>
            <person name="Beasley H."/>
            <person name="Blok V."/>
            <person name="Cock P.J.A."/>
            <person name="Van den Akker S.E."/>
            <person name="Holroyd N."/>
            <person name="Hunt M."/>
            <person name="Mantelin S."/>
            <person name="Naghra H."/>
            <person name="Pain A."/>
            <person name="Palomares-Rius J.E."/>
            <person name="Zarowiecki M."/>
            <person name="Berriman M."/>
            <person name="Jones J.T."/>
            <person name="Urwin P.E."/>
        </authorList>
    </citation>
    <scope>NUCLEOTIDE SEQUENCE [LARGE SCALE GENOMIC DNA]</scope>
    <source>
        <strain evidence="2">Lindley</strain>
    </source>
</reference>
<feature type="compositionally biased region" description="Basic residues" evidence="1">
    <location>
        <begin position="118"/>
        <end position="130"/>
    </location>
</feature>
<evidence type="ECO:0000256" key="1">
    <source>
        <dbReference type="SAM" id="MobiDB-lite"/>
    </source>
</evidence>
<organism evidence="2 3">
    <name type="scientific">Globodera pallida</name>
    <name type="common">Potato cyst nematode worm</name>
    <name type="synonym">Heterodera pallida</name>
    <dbReference type="NCBI Taxonomy" id="36090"/>
    <lineage>
        <taxon>Eukaryota</taxon>
        <taxon>Metazoa</taxon>
        <taxon>Ecdysozoa</taxon>
        <taxon>Nematoda</taxon>
        <taxon>Chromadorea</taxon>
        <taxon>Rhabditida</taxon>
        <taxon>Tylenchina</taxon>
        <taxon>Tylenchomorpha</taxon>
        <taxon>Tylenchoidea</taxon>
        <taxon>Heteroderidae</taxon>
        <taxon>Heteroderinae</taxon>
        <taxon>Globodera</taxon>
    </lineage>
</organism>
<feature type="compositionally biased region" description="Basic and acidic residues" evidence="1">
    <location>
        <begin position="78"/>
        <end position="93"/>
    </location>
</feature>
<reference evidence="3" key="2">
    <citation type="submission" date="2016-06" db="UniProtKB">
        <authorList>
            <consortium name="WormBaseParasite"/>
        </authorList>
    </citation>
    <scope>IDENTIFICATION</scope>
</reference>
<name>A0A183BTF9_GLOPA</name>
<proteinExistence type="predicted"/>